<evidence type="ECO:0000259" key="5">
    <source>
        <dbReference type="PROSITE" id="PS50110"/>
    </source>
</evidence>
<dbReference type="OrthoDB" id="9790791at2"/>
<dbReference type="InterPro" id="IPR050595">
    <property type="entry name" value="Bact_response_regulator"/>
</dbReference>
<dbReference type="InterPro" id="IPR001789">
    <property type="entry name" value="Sig_transdc_resp-reg_receiver"/>
</dbReference>
<dbReference type="KEGG" id="caby:Cabys_978"/>
<dbReference type="EMBL" id="CM001402">
    <property type="protein sequence ID" value="EHO41808.1"/>
    <property type="molecule type" value="Genomic_DNA"/>
</dbReference>
<dbReference type="STRING" id="880073.Cabys_978"/>
<dbReference type="HOGENOM" id="CLU_000445_69_1_0"/>
<name>H1XW36_CALAY</name>
<dbReference type="PANTHER" id="PTHR44591:SF14">
    <property type="entry name" value="PROTEIN PILG"/>
    <property type="match status" value="1"/>
</dbReference>
<evidence type="ECO:0000313" key="8">
    <source>
        <dbReference type="Proteomes" id="UP000004671"/>
    </source>
</evidence>
<evidence type="ECO:0000313" key="9">
    <source>
        <dbReference type="Proteomes" id="UP000183868"/>
    </source>
</evidence>
<dbReference type="Pfam" id="PF00072">
    <property type="entry name" value="Response_reg"/>
    <property type="match status" value="1"/>
</dbReference>
<dbReference type="Proteomes" id="UP000004671">
    <property type="component" value="Chromosome"/>
</dbReference>
<dbReference type="EMBL" id="CP018099">
    <property type="protein sequence ID" value="APF17729.1"/>
    <property type="molecule type" value="Genomic_DNA"/>
</dbReference>
<organism evidence="7 8">
    <name type="scientific">Caldithrix abyssi DSM 13497</name>
    <dbReference type="NCBI Taxonomy" id="880073"/>
    <lineage>
        <taxon>Bacteria</taxon>
        <taxon>Pseudomonadati</taxon>
        <taxon>Calditrichota</taxon>
        <taxon>Calditrichia</taxon>
        <taxon>Calditrichales</taxon>
        <taxon>Calditrichaceae</taxon>
        <taxon>Caldithrix</taxon>
    </lineage>
</organism>
<proteinExistence type="predicted"/>
<sequence length="255" mass="29545">MQKQNPRILIVEDSKTQALQLKRDLNKEGYQTTVAYNAMEALELLKGQTFDIVISDVIMPEMDGYELCKIIKKEFQDPPLAVILLTALQEPEDIIKGLASGADNFIIKPYDLPTLINRIEYILANQKIRESNGPELKFEVVFAGKRHTITSQQMQIIDILLSSYETILQKTRELERVNKELKEALNEIKQLHGMLPICSHCHKIRDDEGYWHRVEEYIEEHAEVTFTHSLCPTCLVELYPEYADKVKKRQSDKEK</sequence>
<dbReference type="SUPFAM" id="SSF52172">
    <property type="entry name" value="CheY-like"/>
    <property type="match status" value="1"/>
</dbReference>
<evidence type="ECO:0000256" key="3">
    <source>
        <dbReference type="PROSITE-ProRule" id="PRU00169"/>
    </source>
</evidence>
<evidence type="ECO:0000256" key="1">
    <source>
        <dbReference type="ARBA" id="ARBA00022553"/>
    </source>
</evidence>
<feature type="modified residue" description="4-aspartylphosphate" evidence="3">
    <location>
        <position position="56"/>
    </location>
</feature>
<feature type="coiled-coil region" evidence="4">
    <location>
        <begin position="164"/>
        <end position="194"/>
    </location>
</feature>
<keyword evidence="1 3" id="KW-0597">Phosphoprotein</keyword>
<keyword evidence="4" id="KW-0175">Coiled coil</keyword>
<evidence type="ECO:0000256" key="4">
    <source>
        <dbReference type="SAM" id="Coils"/>
    </source>
</evidence>
<feature type="domain" description="Response regulatory" evidence="5">
    <location>
        <begin position="7"/>
        <end position="123"/>
    </location>
</feature>
<dbReference type="eggNOG" id="COG0745">
    <property type="taxonomic scope" value="Bacteria"/>
</dbReference>
<dbReference type="AlphaFoldDB" id="H1XW36"/>
<reference evidence="6 9" key="2">
    <citation type="submission" date="2016-11" db="EMBL/GenBank/DDBJ databases">
        <title>Genomic analysis of Caldithrix abyssi and proposal of a novel bacterial phylum Caldithrichaeota.</title>
        <authorList>
            <person name="Kublanov I."/>
            <person name="Sigalova O."/>
            <person name="Gavrilov S."/>
            <person name="Lebedinsky A."/>
            <person name="Ivanova N."/>
            <person name="Daum C."/>
            <person name="Reddy T."/>
            <person name="Klenk H.P."/>
            <person name="Goker M."/>
            <person name="Reva O."/>
            <person name="Miroshnichenko M."/>
            <person name="Kyprides N."/>
            <person name="Woyke T."/>
            <person name="Gelfand M."/>
        </authorList>
    </citation>
    <scope>NUCLEOTIDE SEQUENCE [LARGE SCALE GENOMIC DNA]</scope>
    <source>
        <strain evidence="6 9">LF13</strain>
    </source>
</reference>
<dbReference type="eggNOG" id="COG4191">
    <property type="taxonomic scope" value="Bacteria"/>
</dbReference>
<dbReference type="PROSITE" id="PS50110">
    <property type="entry name" value="RESPONSE_REGULATORY"/>
    <property type="match status" value="1"/>
</dbReference>
<dbReference type="GO" id="GO:0000160">
    <property type="term" value="P:phosphorelay signal transduction system"/>
    <property type="evidence" value="ECO:0007669"/>
    <property type="project" value="UniProtKB-KW"/>
</dbReference>
<protein>
    <submittedName>
        <fullName evidence="6">Response regulator receiver domain-containing protein</fullName>
    </submittedName>
    <submittedName>
        <fullName evidence="7">Response regulator receiver protein</fullName>
    </submittedName>
</protein>
<evidence type="ECO:0000313" key="7">
    <source>
        <dbReference type="EMBL" id="EHO41808.1"/>
    </source>
</evidence>
<evidence type="ECO:0000256" key="2">
    <source>
        <dbReference type="ARBA" id="ARBA00023012"/>
    </source>
</evidence>
<dbReference type="PANTHER" id="PTHR44591">
    <property type="entry name" value="STRESS RESPONSE REGULATOR PROTEIN 1"/>
    <property type="match status" value="1"/>
</dbReference>
<dbReference type="InterPro" id="IPR011006">
    <property type="entry name" value="CheY-like_superfamily"/>
</dbReference>
<gene>
    <name evidence="6" type="ORF">Cabys_978</name>
    <name evidence="7" type="ORF">Calab_2198</name>
</gene>
<keyword evidence="2" id="KW-0902">Two-component regulatory system</keyword>
<keyword evidence="8" id="KW-1185">Reference proteome</keyword>
<dbReference type="RefSeq" id="WP_006928984.1">
    <property type="nucleotide sequence ID" value="NZ_CM001402.1"/>
</dbReference>
<evidence type="ECO:0000313" key="6">
    <source>
        <dbReference type="EMBL" id="APF17729.1"/>
    </source>
</evidence>
<reference evidence="7 8" key="1">
    <citation type="submission" date="2011-09" db="EMBL/GenBank/DDBJ databases">
        <title>The permanent draft genome of Caldithrix abyssi DSM 13497.</title>
        <authorList>
            <consortium name="US DOE Joint Genome Institute (JGI-PGF)"/>
            <person name="Lucas S."/>
            <person name="Han J."/>
            <person name="Lapidus A."/>
            <person name="Bruce D."/>
            <person name="Goodwin L."/>
            <person name="Pitluck S."/>
            <person name="Peters L."/>
            <person name="Kyrpides N."/>
            <person name="Mavromatis K."/>
            <person name="Ivanova N."/>
            <person name="Mikhailova N."/>
            <person name="Chertkov O."/>
            <person name="Detter J.C."/>
            <person name="Tapia R."/>
            <person name="Han C."/>
            <person name="Land M."/>
            <person name="Hauser L."/>
            <person name="Markowitz V."/>
            <person name="Cheng J.-F."/>
            <person name="Hugenholtz P."/>
            <person name="Woyke T."/>
            <person name="Wu D."/>
            <person name="Spring S."/>
            <person name="Brambilla E."/>
            <person name="Klenk H.-P."/>
            <person name="Eisen J.A."/>
        </authorList>
    </citation>
    <scope>NUCLEOTIDE SEQUENCE [LARGE SCALE GENOMIC DNA]</scope>
    <source>
        <strain evidence="7 8">DSM 13497</strain>
    </source>
</reference>
<dbReference type="PaxDb" id="880073-Calab_2198"/>
<dbReference type="SMART" id="SM00448">
    <property type="entry name" value="REC"/>
    <property type="match status" value="1"/>
</dbReference>
<dbReference type="Proteomes" id="UP000183868">
    <property type="component" value="Chromosome"/>
</dbReference>
<dbReference type="InParanoid" id="H1XW36"/>
<accession>H1XW36</accession>
<dbReference type="Gene3D" id="3.40.50.2300">
    <property type="match status" value="1"/>
</dbReference>